<sequence>MSVAHQAAHREEDGAMPEPTEQERRQADATRQARELIERELRSQERGWGGAARQARELLEQELRSQERGQGGAESPPHSDGSDARGVAAQQSSPGAGHSQAEGASGDDDELDRAAQVALQAVRRLWNRLRTAVGLPPRAPEKVPEQQPHFDPTTAQASPDFQQQVPRSPMQGQAWGQQGPMQGQVQGSWQAQGPARQPPAQTSRRGLPGVDADVEKELLRLITSEPRYTDAYDKGRLPETGAYAGNAHVRELEKERAGAQRAAAEEERARIAASARASVAALNPEQSRQRDWDPVKPRGPRPSPAVTPDRAPSRRGMSK</sequence>
<feature type="compositionally biased region" description="Basic and acidic residues" evidence="1">
    <location>
        <begin position="253"/>
        <end position="270"/>
    </location>
</feature>
<keyword evidence="3" id="KW-1185">Reference proteome</keyword>
<comment type="caution">
    <text evidence="2">The sequence shown here is derived from an EMBL/GenBank/DDBJ whole genome shotgun (WGS) entry which is preliminary data.</text>
</comment>
<dbReference type="AlphaFoldDB" id="A0A367F6K1"/>
<gene>
    <name evidence="2" type="ORF">DTL70_08835</name>
</gene>
<feature type="compositionally biased region" description="Low complexity" evidence="1">
    <location>
        <begin position="271"/>
        <end position="281"/>
    </location>
</feature>
<feature type="compositionally biased region" description="Low complexity" evidence="1">
    <location>
        <begin position="176"/>
        <end position="201"/>
    </location>
</feature>
<organism evidence="2 3">
    <name type="scientific">Streptomyces diacarni</name>
    <dbReference type="NCBI Taxonomy" id="2800381"/>
    <lineage>
        <taxon>Bacteria</taxon>
        <taxon>Bacillati</taxon>
        <taxon>Actinomycetota</taxon>
        <taxon>Actinomycetes</taxon>
        <taxon>Kitasatosporales</taxon>
        <taxon>Streptomycetaceae</taxon>
        <taxon>Streptomyces</taxon>
    </lineage>
</organism>
<reference evidence="2 3" key="1">
    <citation type="submission" date="2018-06" db="EMBL/GenBank/DDBJ databases">
        <title>Streptomyces reniochalinae sp. nov. and Streptomyces diacarnus sp. nov. from marine sponges.</title>
        <authorList>
            <person name="Li L."/>
        </authorList>
    </citation>
    <scope>NUCLEOTIDE SEQUENCE [LARGE SCALE GENOMIC DNA]</scope>
    <source>
        <strain evidence="2 3">LHW51701</strain>
    </source>
</reference>
<feature type="compositionally biased region" description="Polar residues" evidence="1">
    <location>
        <begin position="153"/>
        <end position="175"/>
    </location>
</feature>
<evidence type="ECO:0000256" key="1">
    <source>
        <dbReference type="SAM" id="MobiDB-lite"/>
    </source>
</evidence>
<accession>A0A367F6K1</accession>
<name>A0A367F6K1_9ACTN</name>
<feature type="region of interest" description="Disordered" evidence="1">
    <location>
        <begin position="133"/>
        <end position="212"/>
    </location>
</feature>
<evidence type="ECO:0000313" key="3">
    <source>
        <dbReference type="Proteomes" id="UP000252914"/>
    </source>
</evidence>
<feature type="compositionally biased region" description="Basic and acidic residues" evidence="1">
    <location>
        <begin position="21"/>
        <end position="45"/>
    </location>
</feature>
<feature type="region of interest" description="Disordered" evidence="1">
    <location>
        <begin position="253"/>
        <end position="319"/>
    </location>
</feature>
<dbReference type="Proteomes" id="UP000252914">
    <property type="component" value="Unassembled WGS sequence"/>
</dbReference>
<protein>
    <submittedName>
        <fullName evidence="2">Uncharacterized protein</fullName>
    </submittedName>
</protein>
<feature type="compositionally biased region" description="Basic and acidic residues" evidence="1">
    <location>
        <begin position="287"/>
        <end position="296"/>
    </location>
</feature>
<feature type="region of interest" description="Disordered" evidence="1">
    <location>
        <begin position="1"/>
        <end position="115"/>
    </location>
</feature>
<feature type="compositionally biased region" description="Basic and acidic residues" evidence="1">
    <location>
        <begin position="54"/>
        <end position="67"/>
    </location>
</feature>
<proteinExistence type="predicted"/>
<dbReference type="EMBL" id="QOIN01000036">
    <property type="protein sequence ID" value="RCG25492.1"/>
    <property type="molecule type" value="Genomic_DNA"/>
</dbReference>
<evidence type="ECO:0000313" key="2">
    <source>
        <dbReference type="EMBL" id="RCG25492.1"/>
    </source>
</evidence>